<name>A0A9P8LX51_9EUKA</name>
<sequence length="1375" mass="157436">MASKYISEAIQANHQMVTQLKALNFENESLQQQKQDAILFLSIVYENLLFLQQNIKSLESDTQIPDIYYRQLSEIFWLGQKSGAFISNEFLILIENRFSNFLLGQIDQIFQTGYQQLIQIQQTPVQTLQQEVSATLQVIIRQPFSKLLFKLQSLNLQTFLDQLTQSILGIRQLKIIPRYACRQFARLLNTDYIPNSAPFTVYPKYLFAGQIFKREYGNWVPRIDNIIIQKQQNQQQTQENINITLILGRLFIQKQNLIAESLQTGLYVCRLVSAINIDGEIISPVNISKGDAQVSVSAIINYSIKLFEKFNQSSELDKIDTKFLTLEDLFSSIYNNINVLDNRKFVEIIQETLQKLQIDFQNVKRYRSVRKLLNQYVQRDNGTAIGINIQSIDTKQSNSEDEILQIIDLAQNLAYIQAIDKLQQNFILKQQENDGCNDDYNCQDIFNIQRQSQLLYEKQLLTSELNLPFEFKVSTIDQSLGNLVDKQQIKVSLLKNSQVLQSNTIGLIKTMKVSSSGQTIRLGADLSVELAKPLAIQITQPFSQVLPKIRISVQIGSHTGEVIVPLKSGEDKNILDYSSDSLNYSIGYLLQCNSLDSKSDNVQPFKKQNFDPNMNYSLENIQQLDSKIQTPIGQSQYKGGDFNKYKQELTQFYNLEKTAVKKYDPTNFINLGELATGVKLSIIEGKKSQKQKIQLHQSITQVNRKTRLQYDDVWKAPLNEPLFLSQYLAAMKQIYQNFQTDFIQEKLVILWPSGKWINPFILQPFLWKSRSLYPVKILQRSKGRTLHSLYLKQFQKQDNLLENEIHENIVEGEFVQVSLSVIRLQLYETPITTSLFQIAAKLTGSGCEAQSTELQSPLNDEVFFSEKLEFSAPLPKLFKEKEFLGYDASDEAIASFPYAVKLILYEHNPNDNSYIAESQVTIPLRSLFLKQSVEGEIYLQTASIQIILTFDPPRTPVSQQQESKKGDVYFCNLDSSQYTGQLPSEFGQKMQRIEQIQTRTGQLSAESSIYEQELMQQMTTRQKRAYLKKYSIRQSYEQRGITLFVNNLKGDQVFINQLLPSEIQTQKLILQFSIKKIDDCIAFAASVPFIPDTLVRYYTEQQLGSFQLETRMSLDQVFSVCGGDYFEHAMLLQALLSGCGYQAFVARLCTQVLVNEYYVLLVNDGSQVLIDPVSTIQYSLISPFLTKLILVFDNSRIIVSRQIDMRPSVTEFEFKDPESWVSLPIQTIQGNIELADMLLPTLPKALESLQQQLKEAVRQFICDSRDQKITKFNDSVANALEQGDFGVLDQYNTTLLEIRTAWEDSAVLMEKIQNSAITETDSRYCEFVIALKVRGFGSKFGFIELILARLMPKLAGKESAKKGVKLLGSKFGHGQ</sequence>
<dbReference type="Pfam" id="PF24656">
    <property type="entry name" value="CEPT76_peptidase"/>
    <property type="match status" value="1"/>
</dbReference>
<reference evidence="2 3" key="1">
    <citation type="journal article" date="2014" name="PLoS Genet.">
        <title>The Genome of Spironucleus salmonicida Highlights a Fish Pathogen Adapted to Fluctuating Environments.</title>
        <authorList>
            <person name="Xu F."/>
            <person name="Jerlstrom-Hultqvist J."/>
            <person name="Einarsson E."/>
            <person name="Astvaldsson A."/>
            <person name="Svard S.G."/>
            <person name="Andersson J.O."/>
        </authorList>
    </citation>
    <scope>NUCLEOTIDE SEQUENCE [LARGE SCALE GENOMIC DNA]</scope>
    <source>
        <strain evidence="2 3">ATCC 50377</strain>
    </source>
</reference>
<organism evidence="2 3">
    <name type="scientific">Spironucleus salmonicida</name>
    <dbReference type="NCBI Taxonomy" id="348837"/>
    <lineage>
        <taxon>Eukaryota</taxon>
        <taxon>Metamonada</taxon>
        <taxon>Diplomonadida</taxon>
        <taxon>Hexamitidae</taxon>
        <taxon>Hexamitinae</taxon>
        <taxon>Spironucleus</taxon>
    </lineage>
</organism>
<dbReference type="InterPro" id="IPR056290">
    <property type="entry name" value="CEPT76/DRC7_peptidase-like_dom"/>
</dbReference>
<dbReference type="EMBL" id="AUWU02000003">
    <property type="protein sequence ID" value="KAH0575623.1"/>
    <property type="molecule type" value="Genomic_DNA"/>
</dbReference>
<dbReference type="GeneID" id="94297286"/>
<accession>A0A9P8LX51</accession>
<dbReference type="GO" id="GO:0035869">
    <property type="term" value="C:ciliary transition zone"/>
    <property type="evidence" value="ECO:0007669"/>
    <property type="project" value="TreeGrafter"/>
</dbReference>
<evidence type="ECO:0000259" key="1">
    <source>
        <dbReference type="Pfam" id="PF24656"/>
    </source>
</evidence>
<keyword evidence="3" id="KW-1185">Reference proteome</keyword>
<feature type="domain" description="CEP76/DRC7 peptidase-like" evidence="1">
    <location>
        <begin position="1112"/>
        <end position="1222"/>
    </location>
</feature>
<dbReference type="GO" id="GO:1905515">
    <property type="term" value="P:non-motile cilium assembly"/>
    <property type="evidence" value="ECO:0007669"/>
    <property type="project" value="TreeGrafter"/>
</dbReference>
<dbReference type="Proteomes" id="UP000018208">
    <property type="component" value="Unassembled WGS sequence"/>
</dbReference>
<evidence type="ECO:0000313" key="3">
    <source>
        <dbReference type="Proteomes" id="UP000018208"/>
    </source>
</evidence>
<dbReference type="PANTHER" id="PTHR20837">
    <property type="entry name" value="CENTROSOMAL PROTEIN-RELATED"/>
    <property type="match status" value="1"/>
</dbReference>
<dbReference type="InterPro" id="IPR052434">
    <property type="entry name" value="Tectonic-like_complex_comp"/>
</dbReference>
<comment type="caution">
    <text evidence="2">The sequence shown here is derived from an EMBL/GenBank/DDBJ whole genome shotgun (WGS) entry which is preliminary data.</text>
</comment>
<proteinExistence type="predicted"/>
<dbReference type="RefSeq" id="XP_067766396.1">
    <property type="nucleotide sequence ID" value="XM_067907128.1"/>
</dbReference>
<evidence type="ECO:0000313" key="2">
    <source>
        <dbReference type="EMBL" id="KAH0575623.1"/>
    </source>
</evidence>
<protein>
    <recommendedName>
        <fullName evidence="1">CEP76/DRC7 peptidase-like domain-containing protein</fullName>
    </recommendedName>
</protein>
<dbReference type="KEGG" id="ssao:94297286"/>
<dbReference type="GO" id="GO:1904491">
    <property type="term" value="P:protein localization to ciliary transition zone"/>
    <property type="evidence" value="ECO:0007669"/>
    <property type="project" value="TreeGrafter"/>
</dbReference>
<dbReference type="PANTHER" id="PTHR20837:SF0">
    <property type="entry name" value="COILED-COIL AND C2 DOMAIN-CONTAINING PROTEIN 2A"/>
    <property type="match status" value="1"/>
</dbReference>
<gene>
    <name evidence="2" type="ORF">SS50377_23263</name>
</gene>